<evidence type="ECO:0008006" key="4">
    <source>
        <dbReference type="Google" id="ProtNLM"/>
    </source>
</evidence>
<keyword evidence="1" id="KW-0732">Signal</keyword>
<dbReference type="SUPFAM" id="SSF49777">
    <property type="entry name" value="PEBP-like"/>
    <property type="match status" value="1"/>
</dbReference>
<feature type="chain" id="PRO_5037941421" description="Phospholipid-binding protein" evidence="1">
    <location>
        <begin position="31"/>
        <end position="140"/>
    </location>
</feature>
<feature type="signal peptide" evidence="1">
    <location>
        <begin position="1"/>
        <end position="30"/>
    </location>
</feature>
<proteinExistence type="predicted"/>
<dbReference type="AlphaFoldDB" id="A0A917AD53"/>
<gene>
    <name evidence="2" type="ORF">GCM10011360_34280</name>
</gene>
<dbReference type="Pfam" id="PF01161">
    <property type="entry name" value="PBP"/>
    <property type="match status" value="1"/>
</dbReference>
<sequence length="140" mass="14797">MLASFINEDFMKYILPLVIAPLLSAGAASADMTLDFKWGNIPLCTSGNPNTVGSPEFTLTGVPAGTNRIDFTLKDLDVPSYNHGGGKVKAEVSGSATLPGGIFKYKSPCPPSGSHRYQWKAVAKNGSKTLGTATAMRNYP</sequence>
<dbReference type="Proteomes" id="UP000612855">
    <property type="component" value="Unassembled WGS sequence"/>
</dbReference>
<dbReference type="EMBL" id="BMFJ01000002">
    <property type="protein sequence ID" value="GGE44161.1"/>
    <property type="molecule type" value="Genomic_DNA"/>
</dbReference>
<reference evidence="3" key="1">
    <citation type="journal article" date="2019" name="Int. J. Syst. Evol. Microbiol.">
        <title>The Global Catalogue of Microorganisms (GCM) 10K type strain sequencing project: providing services to taxonomists for standard genome sequencing and annotation.</title>
        <authorList>
            <consortium name="The Broad Institute Genomics Platform"/>
            <consortium name="The Broad Institute Genome Sequencing Center for Infectious Disease"/>
            <person name="Wu L."/>
            <person name="Ma J."/>
        </authorList>
    </citation>
    <scope>NUCLEOTIDE SEQUENCE [LARGE SCALE GENOMIC DNA]</scope>
    <source>
        <strain evidence="3">CGMCC 1.12664</strain>
    </source>
</reference>
<dbReference type="InterPro" id="IPR008914">
    <property type="entry name" value="PEBP"/>
</dbReference>
<evidence type="ECO:0000313" key="2">
    <source>
        <dbReference type="EMBL" id="GGE44161.1"/>
    </source>
</evidence>
<dbReference type="Gene3D" id="3.90.280.10">
    <property type="entry name" value="PEBP-like"/>
    <property type="match status" value="1"/>
</dbReference>
<evidence type="ECO:0000313" key="3">
    <source>
        <dbReference type="Proteomes" id="UP000612855"/>
    </source>
</evidence>
<keyword evidence="3" id="KW-1185">Reference proteome</keyword>
<protein>
    <recommendedName>
        <fullName evidence="4">Phospholipid-binding protein</fullName>
    </recommendedName>
</protein>
<name>A0A917AD53_9RHOB</name>
<accession>A0A917AD53</accession>
<organism evidence="2 3">
    <name type="scientific">Primorskyibacter flagellatus</name>
    <dbReference type="NCBI Taxonomy" id="1387277"/>
    <lineage>
        <taxon>Bacteria</taxon>
        <taxon>Pseudomonadati</taxon>
        <taxon>Pseudomonadota</taxon>
        <taxon>Alphaproteobacteria</taxon>
        <taxon>Rhodobacterales</taxon>
        <taxon>Roseobacteraceae</taxon>
        <taxon>Primorskyibacter</taxon>
    </lineage>
</organism>
<dbReference type="InterPro" id="IPR036610">
    <property type="entry name" value="PEBP-like_sf"/>
</dbReference>
<evidence type="ECO:0000256" key="1">
    <source>
        <dbReference type="SAM" id="SignalP"/>
    </source>
</evidence>
<comment type="caution">
    <text evidence="2">The sequence shown here is derived from an EMBL/GenBank/DDBJ whole genome shotgun (WGS) entry which is preliminary data.</text>
</comment>